<proteinExistence type="inferred from homology"/>
<name>A0A9Q0E2X1_9TELE</name>
<evidence type="ECO:0000256" key="7">
    <source>
        <dbReference type="ARBA" id="ARBA00022782"/>
    </source>
</evidence>
<dbReference type="Proteomes" id="UP001148018">
    <property type="component" value="Unassembled WGS sequence"/>
</dbReference>
<feature type="domain" description="HTH OST-type" evidence="11">
    <location>
        <begin position="6"/>
        <end position="79"/>
    </location>
</feature>
<evidence type="ECO:0000256" key="4">
    <source>
        <dbReference type="ARBA" id="ARBA00022473"/>
    </source>
</evidence>
<dbReference type="PROSITE" id="PS50304">
    <property type="entry name" value="TUDOR"/>
    <property type="match status" value="1"/>
</dbReference>
<feature type="domain" description="Tudor" evidence="10">
    <location>
        <begin position="433"/>
        <end position="491"/>
    </location>
</feature>
<dbReference type="EMBL" id="JANIIK010000048">
    <property type="protein sequence ID" value="KAJ3598928.1"/>
    <property type="molecule type" value="Genomic_DNA"/>
</dbReference>
<evidence type="ECO:0000313" key="13">
    <source>
        <dbReference type="Proteomes" id="UP001148018"/>
    </source>
</evidence>
<evidence type="ECO:0000256" key="6">
    <source>
        <dbReference type="ARBA" id="ARBA00022737"/>
    </source>
</evidence>
<gene>
    <name evidence="12" type="ORF">NHX12_032891</name>
</gene>
<dbReference type="InterPro" id="IPR050621">
    <property type="entry name" value="Tudor_domain_containing"/>
</dbReference>
<comment type="caution">
    <text evidence="12">The sequence shown here is derived from an EMBL/GenBank/DDBJ whole genome shotgun (WGS) entry which is preliminary data.</text>
</comment>
<dbReference type="Pfam" id="PF00567">
    <property type="entry name" value="TUDOR"/>
    <property type="match status" value="1"/>
</dbReference>
<dbReference type="PROSITE" id="PS51644">
    <property type="entry name" value="HTH_OST"/>
    <property type="match status" value="3"/>
</dbReference>
<feature type="domain" description="HTH OST-type" evidence="11">
    <location>
        <begin position="125"/>
        <end position="200"/>
    </location>
</feature>
<accession>A0A9Q0E2X1</accession>
<organism evidence="12 13">
    <name type="scientific">Muraenolepis orangiensis</name>
    <name type="common">Patagonian moray cod</name>
    <dbReference type="NCBI Taxonomy" id="630683"/>
    <lineage>
        <taxon>Eukaryota</taxon>
        <taxon>Metazoa</taxon>
        <taxon>Chordata</taxon>
        <taxon>Craniata</taxon>
        <taxon>Vertebrata</taxon>
        <taxon>Euteleostomi</taxon>
        <taxon>Actinopterygii</taxon>
        <taxon>Neopterygii</taxon>
        <taxon>Teleostei</taxon>
        <taxon>Neoteleostei</taxon>
        <taxon>Acanthomorphata</taxon>
        <taxon>Zeiogadaria</taxon>
        <taxon>Gadariae</taxon>
        <taxon>Gadiformes</taxon>
        <taxon>Muraenolepidoidei</taxon>
        <taxon>Muraenolepididae</taxon>
        <taxon>Muraenolepis</taxon>
    </lineage>
</organism>
<dbReference type="Gene3D" id="2.40.50.90">
    <property type="match status" value="1"/>
</dbReference>
<evidence type="ECO:0000256" key="1">
    <source>
        <dbReference type="ARBA" id="ARBA00004496"/>
    </source>
</evidence>
<comment type="similarity">
    <text evidence="2">Belongs to the TDRD5 family.</text>
</comment>
<feature type="region of interest" description="Disordered" evidence="9">
    <location>
        <begin position="607"/>
        <end position="678"/>
    </location>
</feature>
<protein>
    <recommendedName>
        <fullName evidence="3">Tudor domain-containing protein 5</fullName>
    </recommendedName>
</protein>
<dbReference type="SUPFAM" id="SSF63748">
    <property type="entry name" value="Tudor/PWWP/MBT"/>
    <property type="match status" value="1"/>
</dbReference>
<keyword evidence="4" id="KW-0217">Developmental protein</keyword>
<sequence>MNQDQTLAKLKKEVRSLLLSSNLGLSVEELRRDYLQMLGHRMPLKDLGFLSILDMAMDMPDVVSLCYLADGSLVLKVVTDESTRGIKELVSRQRVDKPKNKRVSFHKQLYPRPMVPIILPRWGRAPPALPAHVRAQMRQLLSQGPLRLSELESRFQKCFGQPLRFTDYGFYSLGDMLARVQDLSIKYTRRGSIISLKQPDQPNRRRACSSQPPAQGLEPCGSGFTCVVDNGPQAPDPEPQQPDQDGQQLEKFMFELEVELHQKILENSDAGSVSPELKAKLQKVVGDSSQGLSVHNLPTQYKRVFGEELPLLQSGFLSVTELVAALSDLFHLEPAGGAHDPHWIVKNIHSTVETAGPAVPADAVRGQRLRSPTGRAPRALGAVLVEQVESPSSFHVRFSESQEARSLEYMMLEMRSCYIHSKVSARYRLPARYLRRGQVCCVAPQDLWFYRVVVHRVVSPDQAEVYYVDFGNLNLVSMDKLMFLKSCYAQLPVQAVPAMLTGDAWSTAATASFQELCRDRTLVAVLHGYHGDVLQLFLCDTRTEEDHYVHSVLQAQGHAHPCPPDGTITTVSEEETLPELEPVEVFDSPLETLNLLESSLKRIPCGAGQQTSALEDWRPPSLPEPAGGPQPTEQPSWGNGSQCTGNHANTRPGEESRPAVHPGPAVTPDPHGAWGASPSPVPPTVLISRSLLTPGLAKDWFYGLPGAPFRSPGRSMVFPLFGGRDLATVNTK</sequence>
<dbReference type="OrthoDB" id="10052065at2759"/>
<evidence type="ECO:0000256" key="5">
    <source>
        <dbReference type="ARBA" id="ARBA00022490"/>
    </source>
</evidence>
<dbReference type="InterPro" id="IPR041966">
    <property type="entry name" value="LOTUS-like"/>
</dbReference>
<dbReference type="GO" id="GO:0007283">
    <property type="term" value="P:spermatogenesis"/>
    <property type="evidence" value="ECO:0007669"/>
    <property type="project" value="UniProtKB-KW"/>
</dbReference>
<dbReference type="InterPro" id="IPR002999">
    <property type="entry name" value="Tudor"/>
</dbReference>
<evidence type="ECO:0000259" key="11">
    <source>
        <dbReference type="PROSITE" id="PS51644"/>
    </source>
</evidence>
<keyword evidence="8" id="KW-0744">Spermatogenesis</keyword>
<dbReference type="Pfam" id="PF12872">
    <property type="entry name" value="OST-HTH"/>
    <property type="match status" value="3"/>
</dbReference>
<dbReference type="InterPro" id="IPR025605">
    <property type="entry name" value="OST-HTH/LOTUS_dom"/>
</dbReference>
<evidence type="ECO:0000259" key="10">
    <source>
        <dbReference type="PROSITE" id="PS50304"/>
    </source>
</evidence>
<evidence type="ECO:0000256" key="8">
    <source>
        <dbReference type="ARBA" id="ARBA00022871"/>
    </source>
</evidence>
<keyword evidence="5" id="KW-0963">Cytoplasm</keyword>
<dbReference type="InterPro" id="IPR035437">
    <property type="entry name" value="SNase_OB-fold_sf"/>
</dbReference>
<dbReference type="GO" id="GO:0005737">
    <property type="term" value="C:cytoplasm"/>
    <property type="evidence" value="ECO:0007669"/>
    <property type="project" value="UniProtKB-SubCell"/>
</dbReference>
<dbReference type="Gene3D" id="2.30.30.140">
    <property type="match status" value="1"/>
</dbReference>
<keyword evidence="7" id="KW-0221">Differentiation</keyword>
<feature type="domain" description="HTH OST-type" evidence="11">
    <location>
        <begin position="273"/>
        <end position="349"/>
    </location>
</feature>
<reference evidence="12" key="1">
    <citation type="submission" date="2022-07" db="EMBL/GenBank/DDBJ databases">
        <title>Chromosome-level genome of Muraenolepis orangiensis.</title>
        <authorList>
            <person name="Kim J."/>
        </authorList>
    </citation>
    <scope>NUCLEOTIDE SEQUENCE</scope>
    <source>
        <strain evidence="12">KU_S4_2022</strain>
        <tissue evidence="12">Muscle</tissue>
    </source>
</reference>
<dbReference type="Gene3D" id="3.30.420.610">
    <property type="entry name" value="LOTUS domain-like"/>
    <property type="match status" value="3"/>
</dbReference>
<keyword evidence="13" id="KW-1185">Reference proteome</keyword>
<evidence type="ECO:0000256" key="9">
    <source>
        <dbReference type="SAM" id="MobiDB-lite"/>
    </source>
</evidence>
<evidence type="ECO:0000313" key="12">
    <source>
        <dbReference type="EMBL" id="KAJ3598928.1"/>
    </source>
</evidence>
<evidence type="ECO:0000256" key="2">
    <source>
        <dbReference type="ARBA" id="ARBA00010384"/>
    </source>
</evidence>
<comment type="subcellular location">
    <subcellularLocation>
        <location evidence="1">Cytoplasm</location>
    </subcellularLocation>
</comment>
<feature type="compositionally biased region" description="Polar residues" evidence="9">
    <location>
        <begin position="631"/>
        <end position="649"/>
    </location>
</feature>
<dbReference type="AlphaFoldDB" id="A0A9Q0E2X1"/>
<dbReference type="PANTHER" id="PTHR22948">
    <property type="entry name" value="TUDOR DOMAIN CONTAINING PROTEIN"/>
    <property type="match status" value="1"/>
</dbReference>
<dbReference type="PANTHER" id="PTHR22948:SF19">
    <property type="entry name" value="TUDOR DOMAIN-CONTAINING PROTEIN 5"/>
    <property type="match status" value="1"/>
</dbReference>
<keyword evidence="6" id="KW-0677">Repeat</keyword>
<evidence type="ECO:0000256" key="3">
    <source>
        <dbReference type="ARBA" id="ARBA00013420"/>
    </source>
</evidence>
<dbReference type="GO" id="GO:0030154">
    <property type="term" value="P:cell differentiation"/>
    <property type="evidence" value="ECO:0007669"/>
    <property type="project" value="UniProtKB-KW"/>
</dbReference>